<gene>
    <name evidence="2" type="ORF">DFR45_11324</name>
</gene>
<dbReference type="OrthoDB" id="9153162at2"/>
<evidence type="ECO:0000313" key="3">
    <source>
        <dbReference type="Proteomes" id="UP000252174"/>
    </source>
</evidence>
<evidence type="ECO:0008006" key="4">
    <source>
        <dbReference type="Google" id="ProtNLM"/>
    </source>
</evidence>
<name>A0A369ADX3_9BURK</name>
<organism evidence="2 3">
    <name type="scientific">Extensimonas vulgaris</name>
    <dbReference type="NCBI Taxonomy" id="1031594"/>
    <lineage>
        <taxon>Bacteria</taxon>
        <taxon>Pseudomonadati</taxon>
        <taxon>Pseudomonadota</taxon>
        <taxon>Betaproteobacteria</taxon>
        <taxon>Burkholderiales</taxon>
        <taxon>Comamonadaceae</taxon>
        <taxon>Extensimonas</taxon>
    </lineage>
</organism>
<protein>
    <recommendedName>
        <fullName evidence="4">Sporulation related protein</fullName>
    </recommendedName>
</protein>
<dbReference type="RefSeq" id="WP_114484225.1">
    <property type="nucleotide sequence ID" value="NZ_QPJU01000013.1"/>
</dbReference>
<feature type="region of interest" description="Disordered" evidence="1">
    <location>
        <begin position="56"/>
        <end position="79"/>
    </location>
</feature>
<accession>A0A369ADX3</accession>
<comment type="caution">
    <text evidence="2">The sequence shown here is derived from an EMBL/GenBank/DDBJ whole genome shotgun (WGS) entry which is preliminary data.</text>
</comment>
<reference evidence="2 3" key="1">
    <citation type="submission" date="2018-07" db="EMBL/GenBank/DDBJ databases">
        <title>Genomic Encyclopedia of Type Strains, Phase IV (KMG-IV): sequencing the most valuable type-strain genomes for metagenomic binning, comparative biology and taxonomic classification.</title>
        <authorList>
            <person name="Goeker M."/>
        </authorList>
    </citation>
    <scope>NUCLEOTIDE SEQUENCE [LARGE SCALE GENOMIC DNA]</scope>
    <source>
        <strain evidence="2 3">DSM 100911</strain>
    </source>
</reference>
<dbReference type="Proteomes" id="UP000252174">
    <property type="component" value="Unassembled WGS sequence"/>
</dbReference>
<evidence type="ECO:0000313" key="2">
    <source>
        <dbReference type="EMBL" id="RCX07562.1"/>
    </source>
</evidence>
<sequence>MLRLFVLLLFLLNLGYFAWSHGALRALGLAPAETSEPQHQLQQIRPETLQILRTAPASDSAPGSAASADSTAAASANPGAGVAPVAASAPAAEAASVAASVAPPTPHPPPLAAASRPAAAPAVCLQAGTFDAHQAETLRKALARWPQGSWTLEPIPVAGRWMVYLGRFPQADVLDKKKAELRELGIAFDRPGAAWEPGLSLGRYSTEEAAQRALADLRAKGVRTARVVPERPAGTAYVLRLPAVTEALRPQADALRPQLGGRAWRSCEG</sequence>
<keyword evidence="3" id="KW-1185">Reference proteome</keyword>
<evidence type="ECO:0000256" key="1">
    <source>
        <dbReference type="SAM" id="MobiDB-lite"/>
    </source>
</evidence>
<proteinExistence type="predicted"/>
<dbReference type="AlphaFoldDB" id="A0A369ADX3"/>
<dbReference type="EMBL" id="QPJU01000013">
    <property type="protein sequence ID" value="RCX07562.1"/>
    <property type="molecule type" value="Genomic_DNA"/>
</dbReference>